<accession>A0ACC0FWW1</accession>
<comment type="caution">
    <text evidence="1">The sequence shown here is derived from an EMBL/GenBank/DDBJ whole genome shotgun (WGS) entry which is preliminary data.</text>
</comment>
<sequence>METGKEVQKSTIVSAGSKMHEAFQPGSTPMQPGKRRFLCYNMVGSITTIEHDGYSHIEIDFHNTRRGPRVPSMTDYFGFTMAALNENGSVFANPCKGEKGMSTLMYRPFSSWANNSEWSMRFEEVTVVALGTAWVAAVTSLNFLHIFSEGGLQAPQHHGDGDGDGHGHGHDHVDDT</sequence>
<protein>
    <submittedName>
        <fullName evidence="1">Minichromosome loss protein 1</fullName>
    </submittedName>
</protein>
<gene>
    <name evidence="1" type="ORF">LOK49_LG12G01470</name>
</gene>
<reference evidence="1 2" key="1">
    <citation type="journal article" date="2022" name="Plant J.">
        <title>Chromosome-level genome of Camellia lanceoleosa provides a valuable resource for understanding genome evolution and self-incompatibility.</title>
        <authorList>
            <person name="Gong W."/>
            <person name="Xiao S."/>
            <person name="Wang L."/>
            <person name="Liao Z."/>
            <person name="Chang Y."/>
            <person name="Mo W."/>
            <person name="Hu G."/>
            <person name="Li W."/>
            <person name="Zhao G."/>
            <person name="Zhu H."/>
            <person name="Hu X."/>
            <person name="Ji K."/>
            <person name="Xiang X."/>
            <person name="Song Q."/>
            <person name="Yuan D."/>
            <person name="Jin S."/>
            <person name="Zhang L."/>
        </authorList>
    </citation>
    <scope>NUCLEOTIDE SEQUENCE [LARGE SCALE GENOMIC DNA]</scope>
    <source>
        <strain evidence="1">SQ_2022a</strain>
    </source>
</reference>
<name>A0ACC0FWW1_9ERIC</name>
<proteinExistence type="predicted"/>
<dbReference type="EMBL" id="CM045770">
    <property type="protein sequence ID" value="KAI7993159.1"/>
    <property type="molecule type" value="Genomic_DNA"/>
</dbReference>
<evidence type="ECO:0000313" key="1">
    <source>
        <dbReference type="EMBL" id="KAI7993159.1"/>
    </source>
</evidence>
<organism evidence="1 2">
    <name type="scientific">Camellia lanceoleosa</name>
    <dbReference type="NCBI Taxonomy" id="1840588"/>
    <lineage>
        <taxon>Eukaryota</taxon>
        <taxon>Viridiplantae</taxon>
        <taxon>Streptophyta</taxon>
        <taxon>Embryophyta</taxon>
        <taxon>Tracheophyta</taxon>
        <taxon>Spermatophyta</taxon>
        <taxon>Magnoliopsida</taxon>
        <taxon>eudicotyledons</taxon>
        <taxon>Gunneridae</taxon>
        <taxon>Pentapetalae</taxon>
        <taxon>asterids</taxon>
        <taxon>Ericales</taxon>
        <taxon>Theaceae</taxon>
        <taxon>Camellia</taxon>
    </lineage>
</organism>
<keyword evidence="2" id="KW-1185">Reference proteome</keyword>
<evidence type="ECO:0000313" key="2">
    <source>
        <dbReference type="Proteomes" id="UP001060215"/>
    </source>
</evidence>
<dbReference type="Proteomes" id="UP001060215">
    <property type="component" value="Chromosome 13"/>
</dbReference>